<dbReference type="PANTHER" id="PTHR43138">
    <property type="entry name" value="ACETYLTRANSFERASE, GNAT FAMILY"/>
    <property type="match status" value="1"/>
</dbReference>
<dbReference type="PANTHER" id="PTHR43138:SF1">
    <property type="entry name" value="N-ACETYLTRANSFERASE ACA1"/>
    <property type="match status" value="1"/>
</dbReference>
<evidence type="ECO:0000259" key="1">
    <source>
        <dbReference type="PROSITE" id="PS51186"/>
    </source>
</evidence>
<organism evidence="2 3">
    <name type="scientific">Rhodovibrio sodomensis</name>
    <dbReference type="NCBI Taxonomy" id="1088"/>
    <lineage>
        <taxon>Bacteria</taxon>
        <taxon>Pseudomonadati</taxon>
        <taxon>Pseudomonadota</taxon>
        <taxon>Alphaproteobacteria</taxon>
        <taxon>Rhodospirillales</taxon>
        <taxon>Rhodovibrionaceae</taxon>
        <taxon>Rhodovibrio</taxon>
    </lineage>
</organism>
<name>A0ABS1DHL2_9PROT</name>
<comment type="caution">
    <text evidence="2">The sequence shown here is derived from an EMBL/GenBank/DDBJ whole genome shotgun (WGS) entry which is preliminary data.</text>
</comment>
<dbReference type="InterPro" id="IPR016181">
    <property type="entry name" value="Acyl_CoA_acyltransferase"/>
</dbReference>
<gene>
    <name evidence="2" type="ORF">CKO28_16225</name>
</gene>
<dbReference type="RefSeq" id="WP_200341919.1">
    <property type="nucleotide sequence ID" value="NZ_NRRL01000053.1"/>
</dbReference>
<dbReference type="Pfam" id="PF00583">
    <property type="entry name" value="Acetyltransf_1"/>
    <property type="match status" value="1"/>
</dbReference>
<dbReference type="CDD" id="cd04301">
    <property type="entry name" value="NAT_SF"/>
    <property type="match status" value="1"/>
</dbReference>
<protein>
    <submittedName>
        <fullName evidence="2">GNAT family N-acetyltransferase</fullName>
    </submittedName>
</protein>
<keyword evidence="3" id="KW-1185">Reference proteome</keyword>
<proteinExistence type="predicted"/>
<dbReference type="InterPro" id="IPR052742">
    <property type="entry name" value="Mito_N-acetyltransferase"/>
</dbReference>
<feature type="domain" description="N-acetyltransferase" evidence="1">
    <location>
        <begin position="2"/>
        <end position="163"/>
    </location>
</feature>
<dbReference type="PROSITE" id="PS51186">
    <property type="entry name" value="GNAT"/>
    <property type="match status" value="1"/>
</dbReference>
<dbReference type="Gene3D" id="3.40.630.30">
    <property type="match status" value="1"/>
</dbReference>
<reference evidence="2 3" key="1">
    <citation type="journal article" date="2020" name="Microorganisms">
        <title>Osmotic Adaptation and Compatible Solute Biosynthesis of Phototrophic Bacteria as Revealed from Genome Analyses.</title>
        <authorList>
            <person name="Imhoff J.F."/>
            <person name="Rahn T."/>
            <person name="Kunzel S."/>
            <person name="Keller A."/>
            <person name="Neulinger S.C."/>
        </authorList>
    </citation>
    <scope>NUCLEOTIDE SEQUENCE [LARGE SCALE GENOMIC DNA]</scope>
    <source>
        <strain evidence="2 3">DSM 9895</strain>
    </source>
</reference>
<dbReference type="Proteomes" id="UP001296873">
    <property type="component" value="Unassembled WGS sequence"/>
</dbReference>
<dbReference type="SUPFAM" id="SSF55729">
    <property type="entry name" value="Acyl-CoA N-acyltransferases (Nat)"/>
    <property type="match status" value="1"/>
</dbReference>
<accession>A0ABS1DHL2</accession>
<dbReference type="InterPro" id="IPR000182">
    <property type="entry name" value="GNAT_dom"/>
</dbReference>
<dbReference type="EMBL" id="NRRL01000053">
    <property type="protein sequence ID" value="MBK1669587.1"/>
    <property type="molecule type" value="Genomic_DNA"/>
</dbReference>
<evidence type="ECO:0000313" key="3">
    <source>
        <dbReference type="Proteomes" id="UP001296873"/>
    </source>
</evidence>
<sequence>MVEVRAFDGDDWPAVWRIVEPVFRAGRTYAVATDVTEAEAHAFWVEKPASTFVAADPDGRILGTYFLKPNHAGPGDHVANCGYIVDTDARGRGVASTMCRHSLREAADRGFRAMQYNLVVATNEAAIAVWLREGFEIVGTLPGAFRHPDHGCVDAHIMFRALAR</sequence>
<evidence type="ECO:0000313" key="2">
    <source>
        <dbReference type="EMBL" id="MBK1669587.1"/>
    </source>
</evidence>